<feature type="signal peptide" evidence="2">
    <location>
        <begin position="1"/>
        <end position="20"/>
    </location>
</feature>
<proteinExistence type="predicted"/>
<feature type="compositionally biased region" description="Basic and acidic residues" evidence="1">
    <location>
        <begin position="52"/>
        <end position="64"/>
    </location>
</feature>
<dbReference type="EMBL" id="JALANJ010000010">
    <property type="protein sequence ID" value="MCY8120622.1"/>
    <property type="molecule type" value="Genomic_DNA"/>
</dbReference>
<dbReference type="Gene3D" id="6.20.240.60">
    <property type="match status" value="1"/>
</dbReference>
<evidence type="ECO:0000313" key="4">
    <source>
        <dbReference type="EMBL" id="MCY8120622.1"/>
    </source>
</evidence>
<comment type="caution">
    <text evidence="4">The sequence shown here is derived from an EMBL/GenBank/DDBJ whole genome shotgun (WGS) entry which is preliminary data.</text>
</comment>
<evidence type="ECO:0000313" key="5">
    <source>
        <dbReference type="Proteomes" id="UP001070352"/>
    </source>
</evidence>
<name>A0A9Q4DMV8_BACSC</name>
<keyword evidence="2" id="KW-0732">Signal</keyword>
<evidence type="ECO:0000259" key="3">
    <source>
        <dbReference type="Pfam" id="PF07486"/>
    </source>
</evidence>
<dbReference type="RefSeq" id="WP_003218625.1">
    <property type="nucleotide sequence ID" value="NZ_CBCRWV010000004.1"/>
</dbReference>
<feature type="chain" id="PRO_5040491380" evidence="2">
    <location>
        <begin position="21"/>
        <end position="209"/>
    </location>
</feature>
<accession>A0A9Q4DMV8</accession>
<feature type="domain" description="Cell wall hydrolase SleB" evidence="3">
    <location>
        <begin position="110"/>
        <end position="208"/>
    </location>
</feature>
<dbReference type="InterPro" id="IPR042047">
    <property type="entry name" value="SleB_dom1"/>
</dbReference>
<dbReference type="AlphaFoldDB" id="A0A9Q4DMV8"/>
<dbReference type="Gene3D" id="1.10.10.2520">
    <property type="entry name" value="Cell wall hydrolase SleB, domain 1"/>
    <property type="match status" value="1"/>
</dbReference>
<organism evidence="4 5">
    <name type="scientific">Bacillus spizizenii</name>
    <name type="common">Bacillus subtilis subsp. spizizenii</name>
    <dbReference type="NCBI Taxonomy" id="96241"/>
    <lineage>
        <taxon>Bacteria</taxon>
        <taxon>Bacillati</taxon>
        <taxon>Bacillota</taxon>
        <taxon>Bacilli</taxon>
        <taxon>Bacillales</taxon>
        <taxon>Bacillaceae</taxon>
        <taxon>Bacillus</taxon>
    </lineage>
</organism>
<reference evidence="4" key="1">
    <citation type="submission" date="2022-02" db="EMBL/GenBank/DDBJ databases">
        <title>Crop Bioprotection Bacillus Genome Sequencing.</title>
        <authorList>
            <person name="Dunlap C."/>
        </authorList>
    </citation>
    <scope>NUCLEOTIDE SEQUENCE</scope>
    <source>
        <strain evidence="4">M18B4</strain>
    </source>
</reference>
<evidence type="ECO:0000256" key="2">
    <source>
        <dbReference type="SAM" id="SignalP"/>
    </source>
</evidence>
<dbReference type="Proteomes" id="UP001070352">
    <property type="component" value="Unassembled WGS sequence"/>
</dbReference>
<gene>
    <name evidence="4" type="ORF">MOC45_08385</name>
</gene>
<feature type="compositionally biased region" description="Basic and acidic residues" evidence="1">
    <location>
        <begin position="72"/>
        <end position="93"/>
    </location>
</feature>
<dbReference type="InterPro" id="IPR011105">
    <property type="entry name" value="Cell_wall_hydrolase_SleB"/>
</dbReference>
<protein>
    <submittedName>
        <fullName evidence="4">Cell wall hydrolase</fullName>
    </submittedName>
</protein>
<evidence type="ECO:0000256" key="1">
    <source>
        <dbReference type="SAM" id="MobiDB-lite"/>
    </source>
</evidence>
<dbReference type="Pfam" id="PF07486">
    <property type="entry name" value="Hydrolase_2"/>
    <property type="match status" value="1"/>
</dbReference>
<dbReference type="GO" id="GO:0016787">
    <property type="term" value="F:hydrolase activity"/>
    <property type="evidence" value="ECO:0007669"/>
    <property type="project" value="UniProtKB-KW"/>
</dbReference>
<feature type="region of interest" description="Disordered" evidence="1">
    <location>
        <begin position="52"/>
        <end position="93"/>
    </location>
</feature>
<sequence length="209" mass="23579">MTTKFTALAVFLLCFMPAAKIEHTQASLLSTKKTKHEEAKWLTHIDQERDESFPSLSADKDQKKIKPIKLSAHTEKKEKDQPAKTTEKKETYTQSEKDLLSRLVHAEAKGESYKGKVAVASVVLNRTEKKGFPDTIRGVIYQKNAFEPVANGSINQKPDKESIAAAEEALSSNNRETDAIFFYNPKTASDDWIRSRKIIEKIGRHVFAI</sequence>
<keyword evidence="4" id="KW-0378">Hydrolase</keyword>